<dbReference type="SUPFAM" id="SSF48371">
    <property type="entry name" value="ARM repeat"/>
    <property type="match status" value="1"/>
</dbReference>
<feature type="coiled-coil region" evidence="9">
    <location>
        <begin position="810"/>
        <end position="844"/>
    </location>
</feature>
<proteinExistence type="inferred from homology"/>
<reference evidence="11 12" key="1">
    <citation type="journal article" date="2018" name="Nat. Ecol. Evol.">
        <title>Genomic signatures of mitonuclear coevolution across populations of Tigriopus californicus.</title>
        <authorList>
            <person name="Barreto F.S."/>
            <person name="Watson E.T."/>
            <person name="Lima T.G."/>
            <person name="Willett C.S."/>
            <person name="Edmands S."/>
            <person name="Li W."/>
            <person name="Burton R.S."/>
        </authorList>
    </citation>
    <scope>NUCLEOTIDE SEQUENCE [LARGE SCALE GENOMIC DNA]</scope>
    <source>
        <strain evidence="11 12">San Diego</strain>
    </source>
</reference>
<dbReference type="Pfam" id="PF26148">
    <property type="entry name" value="VPS18_RING_C"/>
    <property type="match status" value="1"/>
</dbReference>
<dbReference type="GO" id="GO:0048284">
    <property type="term" value="P:organelle fusion"/>
    <property type="evidence" value="ECO:0007669"/>
    <property type="project" value="TreeGrafter"/>
</dbReference>
<dbReference type="GO" id="GO:0030674">
    <property type="term" value="F:protein-macromolecule adaptor activity"/>
    <property type="evidence" value="ECO:0007669"/>
    <property type="project" value="TreeGrafter"/>
</dbReference>
<sequence>MAHPAPSTTQLLHRALAADRPIFSCSRVHHTPPAPVSLIVASNLQIQLVLANKCVQRINQAQKTPEGGASSHTVDLGPILGPSRIARAWLDPLGAHLVLSTKPNDPEGQPDLLYLHRDRDKPKFSSKFKGVGVTAVAWHTPNTSESTTGPILLGTATGVIWETELSHQEERFLATPLEAYTKLAFDLGQGQYTPITGLEYHRVPHTQRYFILATTPHRLYQFLGKVGSPEERPLLQHVFQNYAQRPDKFLELPSSLKTSTLSMFYQVRQRGQASAQHPLYPVSFGWLTGSCVYTGKIDALTAQADTVTVDCQMMTFPRVSGSETAVMPRAFLITEFHAIYAYETTVRGECLLNEQIVFETELDVSSGKIRGMARDPVIGSFYVYCDYGIYKFKVEREERNIWQIYLEQNEFDLAQQFCLGDELKLEVVNARRAEDLFDQGRYLESAMHFAKTRRSFESIALKFMQIDEKSALLNYLKRKLETAKMSDRMQVSLIVVWIIEIYVSRLRQIQREGLSPDLYQQTHAEFRALLENPKIKPCLTQNKNALYDLLSVHGDKDNLVRFAEIMGDHDQVIRYHLQNDRFEAVLQILKEQRQPELYYKYGPDLMRNMPQAFVDALIEQGLKLAPARLIPSLVVGTAREQELESIRYIEHCIRRLDNKGAALHNYLVALYIKHQPEKMEEYLAEQGADPEDDLPYDVNYTLHLCQGAGLIKECVRLYCLLGQLDEAIDLALTVDLEQAKRCLEFAHEEDDQRKIWLRIAKFVVQQKNDIKQAMDCLKECQNLVNIEDILPFFPDFVTIDHFKDAICDSLQEYSKHIQDLRDEMDESNKAADGIRQEIQEYKNRYIFVKATETCSVCHGYLMARGFHLFNCGHKFHTDCLVKEIMPYLSSGRRRKVDEIQAEMTNLRLDHNDEDTQSVDSRTVRLSRKDQLRNDLDELIANECLFCGELMVKMIDRPFIEDHKFEQEVLDWL</sequence>
<dbReference type="GO" id="GO:0008333">
    <property type="term" value="P:endosome to lysosome transport"/>
    <property type="evidence" value="ECO:0007669"/>
    <property type="project" value="TreeGrafter"/>
</dbReference>
<evidence type="ECO:0000256" key="4">
    <source>
        <dbReference type="ARBA" id="ARBA00022723"/>
    </source>
</evidence>
<dbReference type="GO" id="GO:0030897">
    <property type="term" value="C:HOPS complex"/>
    <property type="evidence" value="ECO:0007669"/>
    <property type="project" value="TreeGrafter"/>
</dbReference>
<dbReference type="Gene3D" id="1.25.40.10">
    <property type="entry name" value="Tetratricopeptide repeat domain"/>
    <property type="match status" value="1"/>
</dbReference>
<dbReference type="InterPro" id="IPR001841">
    <property type="entry name" value="Znf_RING"/>
</dbReference>
<comment type="subcellular location">
    <subcellularLocation>
        <location evidence="1">Late endosome membrane</location>
        <topology evidence="1">Peripheral membrane protein</topology>
        <orientation evidence="1">Cytoplasmic side</orientation>
    </subcellularLocation>
</comment>
<evidence type="ECO:0000256" key="6">
    <source>
        <dbReference type="ARBA" id="ARBA00022833"/>
    </source>
</evidence>
<keyword evidence="12" id="KW-1185">Reference proteome</keyword>
<dbReference type="Pfam" id="PF00637">
    <property type="entry name" value="Clathrin"/>
    <property type="match status" value="1"/>
</dbReference>
<comment type="caution">
    <text evidence="11">The sequence shown here is derived from an EMBL/GenBank/DDBJ whole genome shotgun (WGS) entry which is preliminary data.</text>
</comment>
<dbReference type="EMBL" id="VCGU01000008">
    <property type="protein sequence ID" value="TRY72729.1"/>
    <property type="molecule type" value="Genomic_DNA"/>
</dbReference>
<evidence type="ECO:0000256" key="9">
    <source>
        <dbReference type="SAM" id="Coils"/>
    </source>
</evidence>
<dbReference type="InterPro" id="IPR058919">
    <property type="entry name" value="Pep3/Vps18_RING_C"/>
</dbReference>
<dbReference type="PANTHER" id="PTHR23323:SF26">
    <property type="entry name" value="VACUOLAR PROTEIN SORTING-ASSOCIATED PROTEIN 18 HOMOLOG"/>
    <property type="match status" value="1"/>
</dbReference>
<evidence type="ECO:0000256" key="3">
    <source>
        <dbReference type="ARBA" id="ARBA00017338"/>
    </source>
</evidence>
<evidence type="ECO:0000256" key="7">
    <source>
        <dbReference type="ARBA" id="ARBA00023136"/>
    </source>
</evidence>
<name>A0A553P4W3_TIGCA</name>
<keyword evidence="7" id="KW-0472">Membrane</keyword>
<evidence type="ECO:0000256" key="1">
    <source>
        <dbReference type="ARBA" id="ARBA00004492"/>
    </source>
</evidence>
<keyword evidence="4" id="KW-0479">Metal-binding</keyword>
<dbReference type="GO" id="GO:0006886">
    <property type="term" value="P:intracellular protein transport"/>
    <property type="evidence" value="ECO:0007669"/>
    <property type="project" value="UniProtKB-UniRule"/>
</dbReference>
<comment type="similarity">
    <text evidence="2">Belongs to the VPS18 family.</text>
</comment>
<dbReference type="SUPFAM" id="SSF57850">
    <property type="entry name" value="RING/U-box"/>
    <property type="match status" value="1"/>
</dbReference>
<dbReference type="Proteomes" id="UP000318571">
    <property type="component" value="Chromosome 7"/>
</dbReference>
<evidence type="ECO:0000259" key="10">
    <source>
        <dbReference type="SMART" id="SM00184"/>
    </source>
</evidence>
<dbReference type="SMART" id="SM00184">
    <property type="entry name" value="RING"/>
    <property type="match status" value="1"/>
</dbReference>
<dbReference type="PROSITE" id="PS50236">
    <property type="entry name" value="CHCR"/>
    <property type="match status" value="1"/>
</dbReference>
<dbReference type="GO" id="GO:0031902">
    <property type="term" value="C:late endosome membrane"/>
    <property type="evidence" value="ECO:0007669"/>
    <property type="project" value="UniProtKB-SubCell"/>
</dbReference>
<evidence type="ECO:0000256" key="5">
    <source>
        <dbReference type="ARBA" id="ARBA00022771"/>
    </source>
</evidence>
<dbReference type="InterPro" id="IPR011990">
    <property type="entry name" value="TPR-like_helical_dom_sf"/>
</dbReference>
<evidence type="ECO:0000256" key="8">
    <source>
        <dbReference type="PROSITE-ProRule" id="PRU01006"/>
    </source>
</evidence>
<dbReference type="Pfam" id="PF05131">
    <property type="entry name" value="Pep3_Vps18"/>
    <property type="match status" value="1"/>
</dbReference>
<organism evidence="11 12">
    <name type="scientific">Tigriopus californicus</name>
    <name type="common">Marine copepod</name>
    <dbReference type="NCBI Taxonomy" id="6832"/>
    <lineage>
        <taxon>Eukaryota</taxon>
        <taxon>Metazoa</taxon>
        <taxon>Ecdysozoa</taxon>
        <taxon>Arthropoda</taxon>
        <taxon>Crustacea</taxon>
        <taxon>Multicrustacea</taxon>
        <taxon>Hexanauplia</taxon>
        <taxon>Copepoda</taxon>
        <taxon>Harpacticoida</taxon>
        <taxon>Harpacticidae</taxon>
        <taxon>Tigriopus</taxon>
    </lineage>
</organism>
<evidence type="ECO:0000313" key="12">
    <source>
        <dbReference type="Proteomes" id="UP000318571"/>
    </source>
</evidence>
<dbReference type="OrthoDB" id="1845386at2759"/>
<evidence type="ECO:0000313" key="11">
    <source>
        <dbReference type="EMBL" id="TRY72729.1"/>
    </source>
</evidence>
<dbReference type="OMA" id="WIQREKW"/>
<dbReference type="STRING" id="6832.A0A553P4W3"/>
<dbReference type="PANTHER" id="PTHR23323">
    <property type="entry name" value="VACUOLAR PROTEIN SORTING-ASSOCIATED PROTEIN"/>
    <property type="match status" value="1"/>
</dbReference>
<dbReference type="InterPro" id="IPR007810">
    <property type="entry name" value="Pep3/Vps18_beta-prop"/>
</dbReference>
<dbReference type="InterPro" id="IPR000547">
    <property type="entry name" value="Clathrin_H-chain/VPS_repeat"/>
</dbReference>
<dbReference type="GO" id="GO:0006904">
    <property type="term" value="P:vesicle docking involved in exocytosis"/>
    <property type="evidence" value="ECO:0007669"/>
    <property type="project" value="TreeGrafter"/>
</dbReference>
<evidence type="ECO:0000256" key="2">
    <source>
        <dbReference type="ARBA" id="ARBA00010454"/>
    </source>
</evidence>
<dbReference type="InterPro" id="IPR016024">
    <property type="entry name" value="ARM-type_fold"/>
</dbReference>
<dbReference type="AlphaFoldDB" id="A0A553P4W3"/>
<feature type="repeat" description="CHCR" evidence="8">
    <location>
        <begin position="617"/>
        <end position="772"/>
    </location>
</feature>
<protein>
    <recommendedName>
        <fullName evidence="3">Vacuolar protein sorting-associated protein 18 homolog</fullName>
    </recommendedName>
</protein>
<keyword evidence="5" id="KW-0863">Zinc-finger</keyword>
<dbReference type="GO" id="GO:0007032">
    <property type="term" value="P:endosome organization"/>
    <property type="evidence" value="ECO:0007669"/>
    <property type="project" value="TreeGrafter"/>
</dbReference>
<gene>
    <name evidence="11" type="ORF">TCAL_00267</name>
</gene>
<dbReference type="GO" id="GO:0007040">
    <property type="term" value="P:lysosome organization"/>
    <property type="evidence" value="ECO:0007669"/>
    <property type="project" value="TreeGrafter"/>
</dbReference>
<feature type="domain" description="RING-type" evidence="10">
    <location>
        <begin position="854"/>
        <end position="946"/>
    </location>
</feature>
<accession>A0A553P4W3</accession>
<dbReference type="GO" id="GO:0008270">
    <property type="term" value="F:zinc ion binding"/>
    <property type="evidence" value="ECO:0007669"/>
    <property type="project" value="UniProtKB-KW"/>
</dbReference>
<keyword evidence="6" id="KW-0862">Zinc</keyword>
<dbReference type="InterPro" id="IPR055358">
    <property type="entry name" value="CHCR"/>
</dbReference>
<keyword evidence="9" id="KW-0175">Coiled coil</keyword>